<dbReference type="GO" id="GO:0000287">
    <property type="term" value="F:magnesium ion binding"/>
    <property type="evidence" value="ECO:0007669"/>
    <property type="project" value="InterPro"/>
</dbReference>
<accession>A0A1F5LU48</accession>
<dbReference type="GO" id="GO:0030976">
    <property type="term" value="F:thiamine pyrophosphate binding"/>
    <property type="evidence" value="ECO:0007669"/>
    <property type="project" value="InterPro"/>
</dbReference>
<dbReference type="RefSeq" id="XP_022492115.1">
    <property type="nucleotide sequence ID" value="XM_022628304.1"/>
</dbReference>
<comment type="caution">
    <text evidence="10">The sequence shown here is derived from an EMBL/GenBank/DDBJ whole genome shotgun (WGS) entry which is preliminary data.</text>
</comment>
<evidence type="ECO:0000256" key="7">
    <source>
        <dbReference type="ARBA" id="ARBA00023239"/>
    </source>
</evidence>
<dbReference type="GO" id="GO:0000949">
    <property type="term" value="P:aromatic amino acid family catabolic process to alcohol via Ehrlich pathway"/>
    <property type="evidence" value="ECO:0007669"/>
    <property type="project" value="TreeGrafter"/>
</dbReference>
<dbReference type="InterPro" id="IPR012001">
    <property type="entry name" value="Thiamin_PyroP_enz_TPP-bd_dom"/>
</dbReference>
<evidence type="ECO:0000256" key="2">
    <source>
        <dbReference type="ARBA" id="ARBA00007812"/>
    </source>
</evidence>
<evidence type="ECO:0000256" key="3">
    <source>
        <dbReference type="ARBA" id="ARBA00022723"/>
    </source>
</evidence>
<dbReference type="Gene3D" id="3.40.50.1220">
    <property type="entry name" value="TPP-binding domain"/>
    <property type="match status" value="1"/>
</dbReference>
<evidence type="ECO:0000259" key="9">
    <source>
        <dbReference type="Pfam" id="PF02776"/>
    </source>
</evidence>
<dbReference type="PANTHER" id="PTHR43452:SF11">
    <property type="entry name" value="PYRUVATE DECARBOXYLASE"/>
    <property type="match status" value="1"/>
</dbReference>
<dbReference type="SUPFAM" id="SSF52518">
    <property type="entry name" value="Thiamin diphosphate-binding fold (THDP-binding)"/>
    <property type="match status" value="2"/>
</dbReference>
<protein>
    <recommendedName>
        <fullName evidence="12">Pyruvate decarboxylase</fullName>
    </recommendedName>
</protein>
<keyword evidence="11" id="KW-1185">Reference proteome</keyword>
<dbReference type="GO" id="GO:0004737">
    <property type="term" value="F:pyruvate decarboxylase activity"/>
    <property type="evidence" value="ECO:0007669"/>
    <property type="project" value="TreeGrafter"/>
</dbReference>
<dbReference type="EMBL" id="LXJU01000003">
    <property type="protein sequence ID" value="OGE56687.1"/>
    <property type="molecule type" value="Genomic_DNA"/>
</dbReference>
<reference evidence="10 11" key="1">
    <citation type="journal article" date="2016" name="Sci. Rep.">
        <title>Penicillium arizonense, a new, genome sequenced fungal species, reveals a high chemical diversity in secreted metabolites.</title>
        <authorList>
            <person name="Grijseels S."/>
            <person name="Nielsen J.C."/>
            <person name="Randelovic M."/>
            <person name="Nielsen J."/>
            <person name="Nielsen K.F."/>
            <person name="Workman M."/>
            <person name="Frisvad J.C."/>
        </authorList>
    </citation>
    <scope>NUCLEOTIDE SEQUENCE [LARGE SCALE GENOMIC DNA]</scope>
    <source>
        <strain evidence="10 11">CBS 141311</strain>
    </source>
</reference>
<evidence type="ECO:0000256" key="4">
    <source>
        <dbReference type="ARBA" id="ARBA00022793"/>
    </source>
</evidence>
<dbReference type="Pfam" id="PF00205">
    <property type="entry name" value="TPP_enzyme_M"/>
    <property type="match status" value="1"/>
</dbReference>
<feature type="domain" description="Thiamine pyrophosphate enzyme central" evidence="8">
    <location>
        <begin position="207"/>
        <end position="289"/>
    </location>
</feature>
<keyword evidence="6" id="KW-0786">Thiamine pyrophosphate</keyword>
<dbReference type="OrthoDB" id="4258301at2759"/>
<organism evidence="10 11">
    <name type="scientific">Penicillium arizonense</name>
    <dbReference type="NCBI Taxonomy" id="1835702"/>
    <lineage>
        <taxon>Eukaryota</taxon>
        <taxon>Fungi</taxon>
        <taxon>Dikarya</taxon>
        <taxon>Ascomycota</taxon>
        <taxon>Pezizomycotina</taxon>
        <taxon>Eurotiomycetes</taxon>
        <taxon>Eurotiomycetidae</taxon>
        <taxon>Eurotiales</taxon>
        <taxon>Aspergillaceae</taxon>
        <taxon>Penicillium</taxon>
    </lineage>
</organism>
<keyword evidence="7" id="KW-0456">Lyase</keyword>
<dbReference type="Gene3D" id="3.40.50.970">
    <property type="match status" value="2"/>
</dbReference>
<dbReference type="InterPro" id="IPR047213">
    <property type="entry name" value="TPP_PYR_PDC_IPDC-like"/>
</dbReference>
<dbReference type="InterPro" id="IPR029035">
    <property type="entry name" value="DHS-like_NAD/FAD-binding_dom"/>
</dbReference>
<name>A0A1F5LU48_PENAI</name>
<keyword evidence="5" id="KW-0460">Magnesium</keyword>
<comment type="similarity">
    <text evidence="2">Belongs to the TPP enzyme family.</text>
</comment>
<evidence type="ECO:0000256" key="5">
    <source>
        <dbReference type="ARBA" id="ARBA00022842"/>
    </source>
</evidence>
<evidence type="ECO:0008006" key="12">
    <source>
        <dbReference type="Google" id="ProtNLM"/>
    </source>
</evidence>
<dbReference type="Proteomes" id="UP000177622">
    <property type="component" value="Unassembled WGS sequence"/>
</dbReference>
<evidence type="ECO:0000256" key="1">
    <source>
        <dbReference type="ARBA" id="ARBA00001964"/>
    </source>
</evidence>
<evidence type="ECO:0000256" key="6">
    <source>
        <dbReference type="ARBA" id="ARBA00023052"/>
    </source>
</evidence>
<evidence type="ECO:0000313" key="10">
    <source>
        <dbReference type="EMBL" id="OGE56687.1"/>
    </source>
</evidence>
<dbReference type="InterPro" id="IPR012000">
    <property type="entry name" value="Thiamin_PyroP_enz_cen_dom"/>
</dbReference>
<dbReference type="InterPro" id="IPR029061">
    <property type="entry name" value="THDP-binding"/>
</dbReference>
<dbReference type="GO" id="GO:0005829">
    <property type="term" value="C:cytosol"/>
    <property type="evidence" value="ECO:0007669"/>
    <property type="project" value="TreeGrafter"/>
</dbReference>
<evidence type="ECO:0000313" key="11">
    <source>
        <dbReference type="Proteomes" id="UP000177622"/>
    </source>
</evidence>
<dbReference type="AlphaFoldDB" id="A0A1F5LU48"/>
<evidence type="ECO:0000259" key="8">
    <source>
        <dbReference type="Pfam" id="PF00205"/>
    </source>
</evidence>
<keyword evidence="3" id="KW-0479">Metal-binding</keyword>
<dbReference type="InterPro" id="IPR012110">
    <property type="entry name" value="PDC/IPDC-like"/>
</dbReference>
<feature type="domain" description="Thiamine pyrophosphate enzyme N-terminal TPP-binding" evidence="9">
    <location>
        <begin position="7"/>
        <end position="108"/>
    </location>
</feature>
<proteinExistence type="inferred from homology"/>
<dbReference type="GeneID" id="34573038"/>
<dbReference type="PANTHER" id="PTHR43452">
    <property type="entry name" value="PYRUVATE DECARBOXYLASE"/>
    <property type="match status" value="1"/>
</dbReference>
<dbReference type="CDD" id="cd07038">
    <property type="entry name" value="TPP_PYR_PDC_IPDC_like"/>
    <property type="match status" value="1"/>
</dbReference>
<gene>
    <name evidence="10" type="ORF">PENARI_c003G04370</name>
</gene>
<keyword evidence="4" id="KW-0210">Decarboxylase</keyword>
<sequence>MPGIPLGRFLFARLRQVGLNAVQAVPSQNNFEILNQAISAGLEWTQHSSDLNAGFAADGYGQIRGIAALITSFESLEKKMSVKDAISGSYEGMVPVVVIVGTPPRMEQFQAIKFHHRFCDSQPDVLQQFANWFTKITVTQEILLDPNEATDQIDNAIRECILQSRPVYIELPEDMVDMNIFTTALDDPLDLNLPPNDDELEQTALVEIMSRIRMAERPVILIDAGASTCGAREINRLAKRTGFPTATTSVRRGLVDETLQNFHGPMCSKYDRLGAYVESSDLIFHIGPIKTMFWSPPFVPEFKRDTTITFNWNCIAMGHQLWEVSSRLIFQKILRSLSQERLQDLATYPDLPNVRESIDMLPVQKKATPLRHDVYASLWRRISCFFRPGDLILTETITAGEGARSFVLPRNAIVINSGLHRSPEYMLATTSGVAIAQRELDESKYPFGQGRTILFEGIEGFQQAHRVFGTVYREKLNMVVFLINEKQESVERFMHEMEMKHNHGAPWRYSESLSFFGSPSETSYPVSVSTVRTWGELDDILDDKRVQSGAGLQLVELKIQPQVLEVPGLFSGKYGECPSLLTEKYGFMKD</sequence>
<dbReference type="SUPFAM" id="SSF52467">
    <property type="entry name" value="DHS-like NAD/FAD-binding domain"/>
    <property type="match status" value="1"/>
</dbReference>
<dbReference type="Pfam" id="PF02776">
    <property type="entry name" value="TPP_enzyme_N"/>
    <property type="match status" value="1"/>
</dbReference>
<dbReference type="GO" id="GO:0005634">
    <property type="term" value="C:nucleus"/>
    <property type="evidence" value="ECO:0007669"/>
    <property type="project" value="TreeGrafter"/>
</dbReference>
<comment type="cofactor">
    <cofactor evidence="1">
        <name>thiamine diphosphate</name>
        <dbReference type="ChEBI" id="CHEBI:58937"/>
    </cofactor>
</comment>
<dbReference type="STRING" id="1835702.A0A1F5LU48"/>